<keyword evidence="2" id="KW-0812">Transmembrane</keyword>
<keyword evidence="2" id="KW-0472">Membrane</keyword>
<evidence type="ECO:0000256" key="1">
    <source>
        <dbReference type="SAM" id="MobiDB-lite"/>
    </source>
</evidence>
<keyword evidence="4" id="KW-1185">Reference proteome</keyword>
<dbReference type="EMBL" id="JAGEOK010000014">
    <property type="protein sequence ID" value="MBO2440304.1"/>
    <property type="molecule type" value="Genomic_DNA"/>
</dbReference>
<comment type="caution">
    <text evidence="3">The sequence shown here is derived from an EMBL/GenBank/DDBJ whole genome shotgun (WGS) entry which is preliminary data.</text>
</comment>
<gene>
    <name evidence="3" type="ORF">J4557_22510</name>
</gene>
<name>A0ABS3R3Y2_9ACTN</name>
<evidence type="ECO:0000313" key="4">
    <source>
        <dbReference type="Proteomes" id="UP000666915"/>
    </source>
</evidence>
<feature type="transmembrane region" description="Helical" evidence="2">
    <location>
        <begin position="63"/>
        <end position="85"/>
    </location>
</feature>
<dbReference type="Proteomes" id="UP000666915">
    <property type="component" value="Unassembled WGS sequence"/>
</dbReference>
<sequence length="157" mass="16932">MMPPDEYNHAPHRPGLFAALVDVKFERAVTPLLVRWIYLGALVMVGFGIIFGLLWVWSLATWMGVALWLAAPIVLGAGLVTLLTVRIACEWTLTRFQHAWPSQPQTAIPQDSTAFAPHTFAHNPDWATASTTTVRGQADPGHRAGHGPSTGSGASAP</sequence>
<feature type="transmembrane region" description="Helical" evidence="2">
    <location>
        <begin position="36"/>
        <end position="57"/>
    </location>
</feature>
<reference evidence="3 4" key="1">
    <citation type="submission" date="2021-03" db="EMBL/GenBank/DDBJ databases">
        <authorList>
            <person name="Kanchanasin P."/>
            <person name="Saeng-In P."/>
            <person name="Phongsopitanun W."/>
            <person name="Yuki M."/>
            <person name="Kudo T."/>
            <person name="Ohkuma M."/>
            <person name="Tanasupawat S."/>
        </authorList>
    </citation>
    <scope>NUCLEOTIDE SEQUENCE [LARGE SCALE GENOMIC DNA]</scope>
    <source>
        <strain evidence="3 4">L46</strain>
    </source>
</reference>
<proteinExistence type="predicted"/>
<accession>A0ABS3R3Y2</accession>
<feature type="region of interest" description="Disordered" evidence="1">
    <location>
        <begin position="131"/>
        <end position="157"/>
    </location>
</feature>
<dbReference type="InterPro" id="IPR025557">
    <property type="entry name" value="DUF4282"/>
</dbReference>
<protein>
    <submittedName>
        <fullName evidence="3">DUF4282 domain-containing protein</fullName>
    </submittedName>
</protein>
<evidence type="ECO:0000313" key="3">
    <source>
        <dbReference type="EMBL" id="MBO2440304.1"/>
    </source>
</evidence>
<organism evidence="3 4">
    <name type="scientific">Actinomadura nitritigenes</name>
    <dbReference type="NCBI Taxonomy" id="134602"/>
    <lineage>
        <taxon>Bacteria</taxon>
        <taxon>Bacillati</taxon>
        <taxon>Actinomycetota</taxon>
        <taxon>Actinomycetes</taxon>
        <taxon>Streptosporangiales</taxon>
        <taxon>Thermomonosporaceae</taxon>
        <taxon>Actinomadura</taxon>
    </lineage>
</organism>
<dbReference type="Pfam" id="PF14110">
    <property type="entry name" value="DUF4282"/>
    <property type="match status" value="1"/>
</dbReference>
<keyword evidence="2" id="KW-1133">Transmembrane helix</keyword>
<evidence type="ECO:0000256" key="2">
    <source>
        <dbReference type="SAM" id="Phobius"/>
    </source>
</evidence>